<dbReference type="NCBIfam" id="NF038190">
    <property type="entry name" value="VI_Cas13b"/>
    <property type="match status" value="1"/>
</dbReference>
<reference evidence="2" key="1">
    <citation type="submission" date="2018-12" db="EMBL/GenBank/DDBJ databases">
        <title>Draft genome sequence of Flaovobacterium columnare BGFS27 isolated from channel catfish in Alabama.</title>
        <authorList>
            <person name="Cai W."/>
            <person name="Arias C."/>
        </authorList>
    </citation>
    <scope>NUCLEOTIDE SEQUENCE [LARGE SCALE GENOMIC DNA]</scope>
    <source>
        <strain evidence="2">BGFS27</strain>
    </source>
</reference>
<evidence type="ECO:0000313" key="2">
    <source>
        <dbReference type="EMBL" id="RVU88047.1"/>
    </source>
</evidence>
<dbReference type="AlphaFoldDB" id="A0AA94JN75"/>
<name>A0AA94JN75_9FLAO</name>
<feature type="coiled-coil region" evidence="1">
    <location>
        <begin position="651"/>
        <end position="678"/>
    </location>
</feature>
<comment type="caution">
    <text evidence="2">The sequence shown here is derived from an EMBL/GenBank/DDBJ whole genome shotgun (WGS) entry which is preliminary data.</text>
</comment>
<organism evidence="2">
    <name type="scientific">Flavobacterium columnare</name>
    <dbReference type="NCBI Taxonomy" id="996"/>
    <lineage>
        <taxon>Bacteria</taxon>
        <taxon>Pseudomonadati</taxon>
        <taxon>Bacteroidota</taxon>
        <taxon>Flavobacteriia</taxon>
        <taxon>Flavobacteriales</taxon>
        <taxon>Flavobacteriaceae</taxon>
        <taxon>Flavobacterium</taxon>
    </lineage>
</organism>
<proteinExistence type="predicted"/>
<dbReference type="EMBL" id="RWGX01000004">
    <property type="protein sequence ID" value="RVU88047.1"/>
    <property type="molecule type" value="Genomic_DNA"/>
</dbReference>
<dbReference type="RefSeq" id="WP_127822029.1">
    <property type="nucleotide sequence ID" value="NZ_RWGX02000016.1"/>
</dbReference>
<accession>A0AA94JN75</accession>
<gene>
    <name evidence="2" type="ORF">EJB19_07530</name>
</gene>
<evidence type="ECO:0000256" key="1">
    <source>
        <dbReference type="SAM" id="Coils"/>
    </source>
</evidence>
<protein>
    <submittedName>
        <fullName evidence="2">Uncharacterized protein</fullName>
    </submittedName>
</protein>
<sequence>MSSKNESYNKQKTFNHYKQEDKYFFGGFLNNAEENIITSFKEIAKRLNSKEKNKPIEILQEILSENIIDTEWDRNIKVIAEYFPFVKLLETITERQYKKHKNKLFFKERNPRQNFKNLFLYNCIILFNSPLQLRDFYTHFYHRNFITISFPDFRRTTIDNNSITDYIKNEAIQHSAQSDGVNFIAHSIFELLDELKLETVSQVNNQRIKPNEKHSFLKKNYQNDFTDLTEEEISKKFKKVFNQFWTFNDYKGRMVLKDFHKSHFVEKVEEGSMEQKPKKDFFHQKISRSGFLFLLSLFVDRKNAEFILDNSTYFKASFDLQKLATRWVYTYNCYRGLKNTVNTTFPKETLLSKMVDYLSKVPDEVYQLLSTEQQEMFLEDMNEYMRDNEENNDSSEASKVVHPVIRKRYSNEFNYLALSFIDQYIQLPNLRFAINLGTYVHNKKEKIVGKGKTSSTSNRVIKEDIRIYARLHEAIDFKNNFFLKENFSEDNKDGYWEEFPNPHYAIKDNNIGIYFINKDVIQTNLEERSNGKKKKASIIEILTETESDTIKYGKPHALLSCYELIPLLFDYFQKVKNSREKKLNEKELEAIPIQIENKILSAINSFTKSFENYSEGKNILKSYPKKLSKTSNQTSFLEVQDENGNPAKKIFQDIDKEIQKSQDKLDILKKNENEFQNNERKATFSKKEIGEEATWLANDILRFMPSSFKKDWKGYEHSHLQYLLAFYEVRKTEIFQLLNQKWPLYEDNFMGESLRTFLDNRKTFESFYKGYLDKRKEIFENLKNNLSLNNDNLFRVFDERKYTTKCLECYKKLILEQPVSFSRGIFEDKKAAIKNEWSLIPKDPATEYQSFYNLINIYTNEAIDKEEKKEKYKNLRAINKVKIQDYYLKLMVDTLYQDLFNLPLDKSLSDFYVSKAEREKIKADAKAYQKRNDSSLWNKVIHLSLQNNRITANPKLKDIGKYKRALQDEKIATLLTYDDRTWSYALQKPEKENENDYKELHYTALNMELQEYEKVRSKKLLKQVQQLEKQILDKFYDFSNNATHPEDLEIEDKKGKRHPNFKLYITKALLKNESEIINLENIDIEILIKYYDYNTEKLKEKIKNMDEDEKAKIVNTKENYNKITNVLIKKALVLIIIRNKMAHNQYPPKFIYDLATSFQNDKRNKDWEKFVHQKESEYFATYFNRVFETITTELWENKKEKAKEIV</sequence>
<keyword evidence="1" id="KW-0175">Coiled coil</keyword>